<dbReference type="AlphaFoldDB" id="A0A674GFB1"/>
<dbReference type="Proteomes" id="UP000007754">
    <property type="component" value="Chromosome 1"/>
</dbReference>
<reference evidence="1" key="3">
    <citation type="submission" date="2025-09" db="UniProtKB">
        <authorList>
            <consortium name="Ensembl"/>
        </authorList>
    </citation>
    <scope>IDENTIFICATION</scope>
</reference>
<name>A0A674GFB1_TAEGU</name>
<reference evidence="1 2" key="1">
    <citation type="journal article" date="2010" name="Nature">
        <title>The genome of a songbird.</title>
        <authorList>
            <person name="Warren W.C."/>
            <person name="Clayton D.F."/>
            <person name="Ellegren H."/>
            <person name="Arnold A.P."/>
            <person name="Hillier L.W."/>
            <person name="Kunstner A."/>
            <person name="Searle S."/>
            <person name="White S."/>
            <person name="Vilella A.J."/>
            <person name="Fairley S."/>
            <person name="Heger A."/>
            <person name="Kong L."/>
            <person name="Ponting C.P."/>
            <person name="Jarvis E.D."/>
            <person name="Mello C.V."/>
            <person name="Minx P."/>
            <person name="Lovell P."/>
            <person name="Velho T.A."/>
            <person name="Ferris M."/>
            <person name="Balakrishnan C.N."/>
            <person name="Sinha S."/>
            <person name="Blatti C."/>
            <person name="London S.E."/>
            <person name="Li Y."/>
            <person name="Lin Y.C."/>
            <person name="George J."/>
            <person name="Sweedler J."/>
            <person name="Southey B."/>
            <person name="Gunaratne P."/>
            <person name="Watson M."/>
            <person name="Nam K."/>
            <person name="Backstrom N."/>
            <person name="Smeds L."/>
            <person name="Nabholz B."/>
            <person name="Itoh Y."/>
            <person name="Whitney O."/>
            <person name="Pfenning A.R."/>
            <person name="Howard J."/>
            <person name="Volker M."/>
            <person name="Skinner B.M."/>
            <person name="Griffin D.K."/>
            <person name="Ye L."/>
            <person name="McLaren W.M."/>
            <person name="Flicek P."/>
            <person name="Quesada V."/>
            <person name="Velasco G."/>
            <person name="Lopez-Otin C."/>
            <person name="Puente X.S."/>
            <person name="Olender T."/>
            <person name="Lancet D."/>
            <person name="Smit A.F."/>
            <person name="Hubley R."/>
            <person name="Konkel M.K."/>
            <person name="Walker J.A."/>
            <person name="Batzer M.A."/>
            <person name="Gu W."/>
            <person name="Pollock D.D."/>
            <person name="Chen L."/>
            <person name="Cheng Z."/>
            <person name="Eichler E.E."/>
            <person name="Stapley J."/>
            <person name="Slate J."/>
            <person name="Ekblom R."/>
            <person name="Birkhead T."/>
            <person name="Burke T."/>
            <person name="Burt D."/>
            <person name="Scharff C."/>
            <person name="Adam I."/>
            <person name="Richard H."/>
            <person name="Sultan M."/>
            <person name="Soldatov A."/>
            <person name="Lehrach H."/>
            <person name="Edwards S.V."/>
            <person name="Yang S.P."/>
            <person name="Li X."/>
            <person name="Graves T."/>
            <person name="Fulton L."/>
            <person name="Nelson J."/>
            <person name="Chinwalla A."/>
            <person name="Hou S."/>
            <person name="Mardis E.R."/>
            <person name="Wilson R.K."/>
        </authorList>
    </citation>
    <scope>NUCLEOTIDE SEQUENCE [LARGE SCALE GENOMIC DNA]</scope>
</reference>
<proteinExistence type="predicted"/>
<accession>A0A674GFB1</accession>
<keyword evidence="2" id="KW-1185">Reference proteome</keyword>
<sequence length="79" mass="8577">SVCLLVPEPLGQTHFMFAGGAGCTLYLSLEVCSPASLTFDPAWARRNAHERDVSCRQRSWKPAGLRIVGSRSEGTGLQE</sequence>
<protein>
    <submittedName>
        <fullName evidence="1">Uncharacterized protein</fullName>
    </submittedName>
</protein>
<dbReference type="InParanoid" id="A0A674GFB1"/>
<dbReference type="Ensembl" id="ENSTGUT00000034848.1">
    <property type="protein sequence ID" value="ENSTGUP00000021131.1"/>
    <property type="gene ID" value="ENSTGUG00000024778.1"/>
</dbReference>
<reference evidence="1" key="2">
    <citation type="submission" date="2025-08" db="UniProtKB">
        <authorList>
            <consortium name="Ensembl"/>
        </authorList>
    </citation>
    <scope>IDENTIFICATION</scope>
</reference>
<evidence type="ECO:0000313" key="2">
    <source>
        <dbReference type="Proteomes" id="UP000007754"/>
    </source>
</evidence>
<evidence type="ECO:0000313" key="1">
    <source>
        <dbReference type="Ensembl" id="ENSTGUP00000021131.1"/>
    </source>
</evidence>
<organism evidence="1 2">
    <name type="scientific">Taeniopygia guttata</name>
    <name type="common">Zebra finch</name>
    <name type="synonym">Poephila guttata</name>
    <dbReference type="NCBI Taxonomy" id="59729"/>
    <lineage>
        <taxon>Eukaryota</taxon>
        <taxon>Metazoa</taxon>
        <taxon>Chordata</taxon>
        <taxon>Craniata</taxon>
        <taxon>Vertebrata</taxon>
        <taxon>Euteleostomi</taxon>
        <taxon>Archelosauria</taxon>
        <taxon>Archosauria</taxon>
        <taxon>Dinosauria</taxon>
        <taxon>Saurischia</taxon>
        <taxon>Theropoda</taxon>
        <taxon>Coelurosauria</taxon>
        <taxon>Aves</taxon>
        <taxon>Neognathae</taxon>
        <taxon>Neoaves</taxon>
        <taxon>Telluraves</taxon>
        <taxon>Australaves</taxon>
        <taxon>Passeriformes</taxon>
        <taxon>Passeroidea</taxon>
        <taxon>Estrildidae</taxon>
        <taxon>Estrildinae</taxon>
        <taxon>Taeniopygia</taxon>
    </lineage>
</organism>